<dbReference type="EMBL" id="FTOJ01000006">
    <property type="protein sequence ID" value="SIS91517.1"/>
    <property type="molecule type" value="Genomic_DNA"/>
</dbReference>
<gene>
    <name evidence="2" type="ORF">SAMN05421796_10661</name>
</gene>
<name>A0A1N7MZH6_9FLAO</name>
<protein>
    <submittedName>
        <fullName evidence="2">Uncharacterized protein</fullName>
    </submittedName>
</protein>
<feature type="region of interest" description="Disordered" evidence="1">
    <location>
        <begin position="50"/>
        <end position="73"/>
    </location>
</feature>
<evidence type="ECO:0000313" key="3">
    <source>
        <dbReference type="Proteomes" id="UP000186246"/>
    </source>
</evidence>
<dbReference type="Proteomes" id="UP000186246">
    <property type="component" value="Unassembled WGS sequence"/>
</dbReference>
<sequence length="73" mass="8655">MLKNVIFEYFRHLICFTFHSLDIVNLKTTNIETLTNSYFFTNKIIKTKTKLSSNQQTNNRKTALKPPQTHIQH</sequence>
<reference evidence="3" key="1">
    <citation type="submission" date="2017-01" db="EMBL/GenBank/DDBJ databases">
        <authorList>
            <person name="Varghese N."/>
            <person name="Submissions S."/>
        </authorList>
    </citation>
    <scope>NUCLEOTIDE SEQUENCE [LARGE SCALE GENOMIC DNA]</scope>
    <source>
        <strain evidence="3">DSM 21068</strain>
    </source>
</reference>
<proteinExistence type="predicted"/>
<feature type="compositionally biased region" description="Polar residues" evidence="1">
    <location>
        <begin position="51"/>
        <end position="61"/>
    </location>
</feature>
<evidence type="ECO:0000256" key="1">
    <source>
        <dbReference type="SAM" id="MobiDB-lite"/>
    </source>
</evidence>
<dbReference type="AlphaFoldDB" id="A0A1N7MZH6"/>
<evidence type="ECO:0000313" key="2">
    <source>
        <dbReference type="EMBL" id="SIS91517.1"/>
    </source>
</evidence>
<organism evidence="2 3">
    <name type="scientific">Chryseobacterium piscicola</name>
    <dbReference type="NCBI Taxonomy" id="551459"/>
    <lineage>
        <taxon>Bacteria</taxon>
        <taxon>Pseudomonadati</taxon>
        <taxon>Bacteroidota</taxon>
        <taxon>Flavobacteriia</taxon>
        <taxon>Flavobacteriales</taxon>
        <taxon>Weeksellaceae</taxon>
        <taxon>Chryseobacterium group</taxon>
        <taxon>Chryseobacterium</taxon>
    </lineage>
</organism>
<accession>A0A1N7MZH6</accession>